<evidence type="ECO:0000256" key="9">
    <source>
        <dbReference type="SAM" id="MobiDB-lite"/>
    </source>
</evidence>
<dbReference type="PANTHER" id="PTHR10333">
    <property type="entry name" value="INHIBITOR OF GROWTH PROTEIN"/>
    <property type="match status" value="1"/>
</dbReference>
<dbReference type="FunFam" id="3.30.40.10:FF:000016">
    <property type="entry name" value="Inhibitor of growth protein"/>
    <property type="match status" value="1"/>
</dbReference>
<evidence type="ECO:0000259" key="11">
    <source>
        <dbReference type="SMART" id="SM01408"/>
    </source>
</evidence>
<dbReference type="GO" id="GO:0006355">
    <property type="term" value="P:regulation of DNA-templated transcription"/>
    <property type="evidence" value="ECO:0007669"/>
    <property type="project" value="TreeGrafter"/>
</dbReference>
<gene>
    <name evidence="12" type="ORF">DPX16_11459</name>
</gene>
<reference evidence="12 13" key="1">
    <citation type="submission" date="2018-10" db="EMBL/GenBank/DDBJ databases">
        <title>Genome assembly for a Yunnan-Guizhou Plateau 3E fish, Anabarilius grahami (Regan), and its evolutionary and genetic applications.</title>
        <authorList>
            <person name="Jiang W."/>
        </authorList>
    </citation>
    <scope>NUCLEOTIDE SEQUENCE [LARGE SCALE GENOMIC DNA]</scope>
    <source>
        <strain evidence="12">AG-KIZ</strain>
        <tissue evidence="12">Muscle</tissue>
    </source>
</reference>
<proteinExistence type="inferred from homology"/>
<evidence type="ECO:0000256" key="8">
    <source>
        <dbReference type="PIRSR" id="PIRSR628651-50"/>
    </source>
</evidence>
<dbReference type="EMBL" id="RJVU01042534">
    <property type="protein sequence ID" value="ROL45764.1"/>
    <property type="molecule type" value="Genomic_DNA"/>
</dbReference>
<sequence>MRPQVAKKASVGLHPKTEKCCLRRTHSKCEYISPALCRQTSNSDREPGSGPALLPLATINNSMLDQSIENLPFELQRNFQLMRDLDQRTEDLKGQIDSLAREYTANARTLSSEQKLSLLRQIQQSYGKCKEFGDDKVQLAMQTYEMVDKHIRRLDTDLARFEADLKEKQIESTDYDSTSSKSNKSDHRGPKKKEVTRTRSKVKNSDDDCSSKSGQKKVKLTQSSEFSTPAVNFGNVHPSDVLDMPVDPNEPTYCLCHQVSYGEMIGCDNTDCSIEWFHFACVGLTTKPRGKWIVTELPVDLRKPVIIPSSPLLSSQITSHSMSLCLGLAVMLMSHCI</sequence>
<evidence type="ECO:0000313" key="12">
    <source>
        <dbReference type="EMBL" id="ROL45764.1"/>
    </source>
</evidence>
<protein>
    <submittedName>
        <fullName evidence="12">Inhibitor of growth protein 4</fullName>
    </submittedName>
</protein>
<dbReference type="Gene3D" id="3.30.40.10">
    <property type="entry name" value="Zinc/RING finger domain, C3HC4 (zinc finger)"/>
    <property type="match status" value="1"/>
</dbReference>
<dbReference type="CDD" id="cd15586">
    <property type="entry name" value="PHD_ING4_5"/>
    <property type="match status" value="1"/>
</dbReference>
<dbReference type="Pfam" id="PF12998">
    <property type="entry name" value="ING"/>
    <property type="match status" value="1"/>
</dbReference>
<feature type="site" description="Histone H3K4me3 binding" evidence="8">
    <location>
        <position position="276"/>
    </location>
</feature>
<feature type="compositionally biased region" description="Basic and acidic residues" evidence="9">
    <location>
        <begin position="183"/>
        <end position="210"/>
    </location>
</feature>
<dbReference type="OrthoDB" id="5411773at2759"/>
<evidence type="ECO:0000256" key="6">
    <source>
        <dbReference type="ARBA" id="ARBA00022853"/>
    </source>
</evidence>
<dbReference type="InterPro" id="IPR013083">
    <property type="entry name" value="Znf_RING/FYVE/PHD"/>
</dbReference>
<evidence type="ECO:0000256" key="3">
    <source>
        <dbReference type="ARBA" id="ARBA00022723"/>
    </source>
</evidence>
<dbReference type="InterPro" id="IPR001965">
    <property type="entry name" value="Znf_PHD"/>
</dbReference>
<dbReference type="InterPro" id="IPR011011">
    <property type="entry name" value="Znf_FYVE_PHD"/>
</dbReference>
<comment type="similarity">
    <text evidence="2">Belongs to the ING family.</text>
</comment>
<dbReference type="SMART" id="SM00249">
    <property type="entry name" value="PHD"/>
    <property type="match status" value="1"/>
</dbReference>
<feature type="site" description="Histone H3K4me3 binding" evidence="8">
    <location>
        <position position="264"/>
    </location>
</feature>
<dbReference type="CDD" id="cd16862">
    <property type="entry name" value="ING_ING4"/>
    <property type="match status" value="1"/>
</dbReference>
<dbReference type="AlphaFoldDB" id="A0A3N0YI25"/>
<dbReference type="SUPFAM" id="SSF57903">
    <property type="entry name" value="FYVE/PHD zinc finger"/>
    <property type="match status" value="1"/>
</dbReference>
<feature type="site" description="Histone H3K4me3 binding" evidence="8">
    <location>
        <position position="253"/>
    </location>
</feature>
<evidence type="ECO:0000256" key="5">
    <source>
        <dbReference type="ARBA" id="ARBA00022833"/>
    </source>
</evidence>
<keyword evidence="6" id="KW-0156">Chromatin regulator</keyword>
<feature type="site" description="Histone H3K4me3 binding" evidence="8">
    <location>
        <position position="268"/>
    </location>
</feature>
<dbReference type="Proteomes" id="UP000281406">
    <property type="component" value="Unassembled WGS sequence"/>
</dbReference>
<comment type="subcellular location">
    <subcellularLocation>
        <location evidence="1">Nucleus</location>
    </subcellularLocation>
</comment>
<feature type="region of interest" description="Disordered" evidence="9">
    <location>
        <begin position="170"/>
        <end position="223"/>
    </location>
</feature>
<dbReference type="SMART" id="SM01408">
    <property type="entry name" value="ING"/>
    <property type="match status" value="1"/>
</dbReference>
<keyword evidence="3" id="KW-0479">Metal-binding</keyword>
<evidence type="ECO:0000256" key="7">
    <source>
        <dbReference type="ARBA" id="ARBA00023242"/>
    </source>
</evidence>
<feature type="domain" description="Zinc finger PHD-type" evidence="10">
    <location>
        <begin position="253"/>
        <end position="298"/>
    </location>
</feature>
<keyword evidence="7" id="KW-0539">Nucleus</keyword>
<keyword evidence="5" id="KW-0862">Zinc</keyword>
<evidence type="ECO:0000256" key="1">
    <source>
        <dbReference type="ARBA" id="ARBA00004123"/>
    </source>
</evidence>
<dbReference type="GO" id="GO:0043065">
    <property type="term" value="P:positive regulation of apoptotic process"/>
    <property type="evidence" value="ECO:0007669"/>
    <property type="project" value="TreeGrafter"/>
</dbReference>
<dbReference type="InterPro" id="IPR028651">
    <property type="entry name" value="ING_fam"/>
</dbReference>
<evidence type="ECO:0000256" key="4">
    <source>
        <dbReference type="ARBA" id="ARBA00022771"/>
    </source>
</evidence>
<dbReference type="GO" id="GO:0008270">
    <property type="term" value="F:zinc ion binding"/>
    <property type="evidence" value="ECO:0007669"/>
    <property type="project" value="UniProtKB-KW"/>
</dbReference>
<keyword evidence="13" id="KW-1185">Reference proteome</keyword>
<comment type="caution">
    <text evidence="12">The sequence shown here is derived from an EMBL/GenBank/DDBJ whole genome shotgun (WGS) entry which is preliminary data.</text>
</comment>
<feature type="domain" description="Inhibitor of growth protein N-terminal histone-binding" evidence="11">
    <location>
        <begin position="63"/>
        <end position="161"/>
    </location>
</feature>
<dbReference type="PANTHER" id="PTHR10333:SF106">
    <property type="entry name" value="INHIBITOR OF GROWTH PROTEIN 4"/>
    <property type="match status" value="1"/>
</dbReference>
<evidence type="ECO:0000313" key="13">
    <source>
        <dbReference type="Proteomes" id="UP000281406"/>
    </source>
</evidence>
<dbReference type="InterPro" id="IPR024610">
    <property type="entry name" value="ING_N_histone-binding"/>
</dbReference>
<accession>A0A3N0YI25</accession>
<evidence type="ECO:0000259" key="10">
    <source>
        <dbReference type="SMART" id="SM00249"/>
    </source>
</evidence>
<organism evidence="12 13">
    <name type="scientific">Anabarilius grahami</name>
    <name type="common">Kanglang fish</name>
    <name type="synonym">Barilius grahami</name>
    <dbReference type="NCBI Taxonomy" id="495550"/>
    <lineage>
        <taxon>Eukaryota</taxon>
        <taxon>Metazoa</taxon>
        <taxon>Chordata</taxon>
        <taxon>Craniata</taxon>
        <taxon>Vertebrata</taxon>
        <taxon>Euteleostomi</taxon>
        <taxon>Actinopterygii</taxon>
        <taxon>Neopterygii</taxon>
        <taxon>Teleostei</taxon>
        <taxon>Ostariophysi</taxon>
        <taxon>Cypriniformes</taxon>
        <taxon>Xenocyprididae</taxon>
        <taxon>Xenocypridinae</taxon>
        <taxon>Xenocypridinae incertae sedis</taxon>
        <taxon>Anabarilius</taxon>
    </lineage>
</organism>
<name>A0A3N0YI25_ANAGA</name>
<keyword evidence="4" id="KW-0863">Zinc-finger</keyword>
<dbReference type="GO" id="GO:0005634">
    <property type="term" value="C:nucleus"/>
    <property type="evidence" value="ECO:0007669"/>
    <property type="project" value="UniProtKB-SubCell"/>
</dbReference>
<dbReference type="GO" id="GO:0006325">
    <property type="term" value="P:chromatin organization"/>
    <property type="evidence" value="ECO:0007669"/>
    <property type="project" value="UniProtKB-KW"/>
</dbReference>
<dbReference type="Gene3D" id="6.10.140.1740">
    <property type="match status" value="1"/>
</dbReference>
<evidence type="ECO:0000256" key="2">
    <source>
        <dbReference type="ARBA" id="ARBA00010210"/>
    </source>
</evidence>